<dbReference type="PANTHER" id="PTHR12203">
    <property type="entry name" value="KDEL LYS-ASP-GLU-LEU CONTAINING - RELATED"/>
    <property type="match status" value="1"/>
</dbReference>
<dbReference type="SMART" id="SM00672">
    <property type="entry name" value="CAP10"/>
    <property type="match status" value="1"/>
</dbReference>
<dbReference type="PANTHER" id="PTHR12203:SF105">
    <property type="entry name" value="OS08G0101800 PROTEIN"/>
    <property type="match status" value="1"/>
</dbReference>
<feature type="region of interest" description="Disordered" evidence="1">
    <location>
        <begin position="105"/>
        <end position="130"/>
    </location>
</feature>
<dbReference type="InterPro" id="IPR006598">
    <property type="entry name" value="CAP10"/>
</dbReference>
<feature type="compositionally biased region" description="Basic residues" evidence="1">
    <location>
        <begin position="112"/>
        <end position="124"/>
    </location>
</feature>
<keyword evidence="2" id="KW-0472">Membrane</keyword>
<dbReference type="InterPro" id="IPR051091">
    <property type="entry name" value="O-Glucosyltr/Glycosyltrsf_90"/>
</dbReference>
<evidence type="ECO:0000256" key="1">
    <source>
        <dbReference type="SAM" id="MobiDB-lite"/>
    </source>
</evidence>
<sequence>MSSRKQLVVADEEAEGVALVQAAEDDIDDHGGCKKPPEAEAAEGARFYRWSSWARAVKTTTTRRQVGRVGLVIGGLVLLALLLAAATTTTWVIDLGAAASSSFRQFGSGARRQQHGRRPPHRTSSRLVPIPFDCGNGTTAATCPLRYASAPAPAPAAVDAPPPPPPPECPSYFRHIERDLEPWRESGITREVVERGRRQAHFRLVVVDGRAYVEKYRRAFQTRDVFTQWGILQLLRRYPGRVPDLDLMFNCEDMPEVRAAAYPDPAAAPPLFRYCKDPSTLDVLFPDWSFWGWPEVNVRPWAPLLAEMAEENARLPWPEREPYAYWKGNPNVAPLRGELLRCNDSQTARLYRQDWGLANRNGFRDSNLARQCRHRYKIYVQGRSWSVSRKYILGCDSPVLAVSTPFQDFFSRGLVAGTHYWPIDPASPKLCPAIRFAVDWGNAHPAQAQRIGVDGSGFARDDMAMEYVYDYMLHVLTRYAALLRYKPTVPERAVEMCPESLGCPAGGRNRDFMMQSREEYVADYEPCKLPPPFTADEVSQMAQRDNDALSKIDKLMTTNDKHN</sequence>
<dbReference type="Pfam" id="PF05686">
    <property type="entry name" value="Glyco_transf_90"/>
    <property type="match status" value="1"/>
</dbReference>
<name>A0A8J5RGE2_ZIZPA</name>
<gene>
    <name evidence="4" type="ORF">GUJ93_ZPchr0008g12152</name>
</gene>
<feature type="transmembrane region" description="Helical" evidence="2">
    <location>
        <begin position="69"/>
        <end position="93"/>
    </location>
</feature>
<keyword evidence="2" id="KW-1133">Transmembrane helix</keyword>
<comment type="caution">
    <text evidence="4">The sequence shown here is derived from an EMBL/GenBank/DDBJ whole genome shotgun (WGS) entry which is preliminary data.</text>
</comment>
<accession>A0A8J5RGE2</accession>
<protein>
    <recommendedName>
        <fullName evidence="3">Glycosyl transferase CAP10 domain-containing protein</fullName>
    </recommendedName>
</protein>
<dbReference type="EMBL" id="JAAALK010000290">
    <property type="protein sequence ID" value="KAG8046267.1"/>
    <property type="molecule type" value="Genomic_DNA"/>
</dbReference>
<evidence type="ECO:0000259" key="3">
    <source>
        <dbReference type="SMART" id="SM00672"/>
    </source>
</evidence>
<evidence type="ECO:0000256" key="2">
    <source>
        <dbReference type="SAM" id="Phobius"/>
    </source>
</evidence>
<evidence type="ECO:0000313" key="4">
    <source>
        <dbReference type="EMBL" id="KAG8046267.1"/>
    </source>
</evidence>
<proteinExistence type="predicted"/>
<keyword evidence="5" id="KW-1185">Reference proteome</keyword>
<dbReference type="AlphaFoldDB" id="A0A8J5RGE2"/>
<evidence type="ECO:0000313" key="5">
    <source>
        <dbReference type="Proteomes" id="UP000729402"/>
    </source>
</evidence>
<reference evidence="4" key="2">
    <citation type="submission" date="2021-02" db="EMBL/GenBank/DDBJ databases">
        <authorList>
            <person name="Kimball J.A."/>
            <person name="Haas M.W."/>
            <person name="Macchietto M."/>
            <person name="Kono T."/>
            <person name="Duquette J."/>
            <person name="Shao M."/>
        </authorList>
    </citation>
    <scope>NUCLEOTIDE SEQUENCE</scope>
    <source>
        <tissue evidence="4">Fresh leaf tissue</tissue>
    </source>
</reference>
<dbReference type="Proteomes" id="UP000729402">
    <property type="component" value="Unassembled WGS sequence"/>
</dbReference>
<organism evidence="4 5">
    <name type="scientific">Zizania palustris</name>
    <name type="common">Northern wild rice</name>
    <dbReference type="NCBI Taxonomy" id="103762"/>
    <lineage>
        <taxon>Eukaryota</taxon>
        <taxon>Viridiplantae</taxon>
        <taxon>Streptophyta</taxon>
        <taxon>Embryophyta</taxon>
        <taxon>Tracheophyta</taxon>
        <taxon>Spermatophyta</taxon>
        <taxon>Magnoliopsida</taxon>
        <taxon>Liliopsida</taxon>
        <taxon>Poales</taxon>
        <taxon>Poaceae</taxon>
        <taxon>BOP clade</taxon>
        <taxon>Oryzoideae</taxon>
        <taxon>Oryzeae</taxon>
        <taxon>Zizaniinae</taxon>
        <taxon>Zizania</taxon>
    </lineage>
</organism>
<reference evidence="4" key="1">
    <citation type="journal article" date="2021" name="bioRxiv">
        <title>Whole Genome Assembly and Annotation of Northern Wild Rice, Zizania palustris L., Supports a Whole Genome Duplication in the Zizania Genus.</title>
        <authorList>
            <person name="Haas M."/>
            <person name="Kono T."/>
            <person name="Macchietto M."/>
            <person name="Millas R."/>
            <person name="McGilp L."/>
            <person name="Shao M."/>
            <person name="Duquette J."/>
            <person name="Hirsch C.N."/>
            <person name="Kimball J."/>
        </authorList>
    </citation>
    <scope>NUCLEOTIDE SEQUENCE</scope>
    <source>
        <tissue evidence="4">Fresh leaf tissue</tissue>
    </source>
</reference>
<feature type="domain" description="Glycosyl transferase CAP10" evidence="3">
    <location>
        <begin position="241"/>
        <end position="486"/>
    </location>
</feature>
<dbReference type="OrthoDB" id="202415at2759"/>
<keyword evidence="2" id="KW-0812">Transmembrane</keyword>